<keyword evidence="3" id="KW-0645">Protease</keyword>
<dbReference type="EMBL" id="NJBO01000028">
    <property type="protein sequence ID" value="TKJ38020.1"/>
    <property type="molecule type" value="Genomic_DNA"/>
</dbReference>
<evidence type="ECO:0000313" key="9">
    <source>
        <dbReference type="Proteomes" id="UP000317778"/>
    </source>
</evidence>
<dbReference type="SUPFAM" id="SSF53187">
    <property type="entry name" value="Zn-dependent exopeptidases"/>
    <property type="match status" value="1"/>
</dbReference>
<comment type="caution">
    <text evidence="8">The sequence shown here is derived from an EMBL/GenBank/DDBJ whole genome shotgun (WGS) entry which is preliminary data.</text>
</comment>
<accession>A0A532USV8</accession>
<feature type="binding site" evidence="7">
    <location>
        <position position="200"/>
    </location>
    <ligand>
        <name>Zn(2+)</name>
        <dbReference type="ChEBI" id="CHEBI:29105"/>
        <label>1</label>
    </ligand>
</feature>
<dbReference type="GO" id="GO:0006508">
    <property type="term" value="P:proteolysis"/>
    <property type="evidence" value="ECO:0007669"/>
    <property type="project" value="UniProtKB-KW"/>
</dbReference>
<comment type="similarity">
    <text evidence="1 6">Belongs to the peptidase M42 family.</text>
</comment>
<evidence type="ECO:0000256" key="2">
    <source>
        <dbReference type="ARBA" id="ARBA00022438"/>
    </source>
</evidence>
<evidence type="ECO:0000256" key="3">
    <source>
        <dbReference type="ARBA" id="ARBA00022670"/>
    </source>
</evidence>
<dbReference type="AlphaFoldDB" id="A0A532USV8"/>
<protein>
    <recommendedName>
        <fullName evidence="10">Peptidase M42</fullName>
    </recommendedName>
</protein>
<dbReference type="Gene3D" id="3.40.630.10">
    <property type="entry name" value="Zn peptidases"/>
    <property type="match status" value="1"/>
</dbReference>
<proteinExistence type="inferred from homology"/>
<dbReference type="InterPro" id="IPR008007">
    <property type="entry name" value="Peptidase_M42"/>
</dbReference>
<dbReference type="Pfam" id="PF05343">
    <property type="entry name" value="Peptidase_M42"/>
    <property type="match status" value="1"/>
</dbReference>
<dbReference type="PIRSF" id="PIRSF001123">
    <property type="entry name" value="PepA_GA"/>
    <property type="match status" value="1"/>
</dbReference>
<keyword evidence="5" id="KW-0378">Hydrolase</keyword>
<reference evidence="8 9" key="1">
    <citation type="submission" date="2017-06" db="EMBL/GenBank/DDBJ databases">
        <title>Novel microbial phyla capable of carbon fixation and sulfur reduction in deep-sea sediments.</title>
        <authorList>
            <person name="Huang J."/>
            <person name="Baker B."/>
            <person name="Wang Y."/>
        </authorList>
    </citation>
    <scope>NUCLEOTIDE SEQUENCE [LARGE SCALE GENOMIC DNA]</scope>
    <source>
        <strain evidence="8">B3_TA06</strain>
    </source>
</reference>
<name>A0A532USV8_UNCT6</name>
<evidence type="ECO:0000256" key="5">
    <source>
        <dbReference type="ARBA" id="ARBA00022801"/>
    </source>
</evidence>
<dbReference type="Proteomes" id="UP000317778">
    <property type="component" value="Unassembled WGS sequence"/>
</dbReference>
<dbReference type="GO" id="GO:0046872">
    <property type="term" value="F:metal ion binding"/>
    <property type="evidence" value="ECO:0007669"/>
    <property type="project" value="UniProtKB-UniRule"/>
</dbReference>
<evidence type="ECO:0000256" key="1">
    <source>
        <dbReference type="ARBA" id="ARBA00006272"/>
    </source>
</evidence>
<evidence type="ECO:0000256" key="6">
    <source>
        <dbReference type="PIRNR" id="PIRNR001123"/>
    </source>
</evidence>
<dbReference type="PANTHER" id="PTHR32481:SF0">
    <property type="entry name" value="AMINOPEPTIDASE YPDE-RELATED"/>
    <property type="match status" value="1"/>
</dbReference>
<dbReference type="InterPro" id="IPR051464">
    <property type="entry name" value="Peptidase_M42_aminopept"/>
</dbReference>
<keyword evidence="2" id="KW-0031">Aminopeptidase</keyword>
<feature type="binding site" evidence="7">
    <location>
        <position position="60"/>
    </location>
    <ligand>
        <name>Zn(2+)</name>
        <dbReference type="ChEBI" id="CHEBI:29105"/>
        <label>1</label>
    </ligand>
</feature>
<evidence type="ECO:0000256" key="4">
    <source>
        <dbReference type="ARBA" id="ARBA00022723"/>
    </source>
</evidence>
<evidence type="ECO:0008006" key="10">
    <source>
        <dbReference type="Google" id="ProtNLM"/>
    </source>
</evidence>
<dbReference type="PANTHER" id="PTHR32481">
    <property type="entry name" value="AMINOPEPTIDASE"/>
    <property type="match status" value="1"/>
</dbReference>
<sequence length="308" mass="33275">MNKEVLQELCRVFGPTGRESRVAEIVRAHLEGLNLEVYADALGNVIARKGDGPYPVFCTHLDQPGWVVEHRDKKGFLHLKSVPADEKLGEGWAVDEGGNRYRVFKESDGKSWRAESLVDGEGEMGTFLVPKAEFEESKGAYFATALADRVGAALLLDIAGKANKGNQAVALVCYTGRHLKFTGLTAALEDLDIERLYLIEALPCDEGNEGYSLGEGPVILLRTQHSVAPSLWVDEVAKIASDIGIKFQKGLVSDGESAADTLARTGIQAITLGMGVRYSGSRIERVEGSDCEALSKLLQGLAKGKVRS</sequence>
<dbReference type="GO" id="GO:0004177">
    <property type="term" value="F:aminopeptidase activity"/>
    <property type="evidence" value="ECO:0007669"/>
    <property type="project" value="UniProtKB-UniRule"/>
</dbReference>
<keyword evidence="4 7" id="KW-0479">Metal-binding</keyword>
<dbReference type="Gene3D" id="2.40.30.40">
    <property type="entry name" value="Peptidase M42, domain 2"/>
    <property type="match status" value="1"/>
</dbReference>
<organism evidence="8 9">
    <name type="scientific">candidate division TA06 bacterium B3_TA06</name>
    <dbReference type="NCBI Taxonomy" id="2012487"/>
    <lineage>
        <taxon>Bacteria</taxon>
        <taxon>Bacteria division TA06</taxon>
    </lineage>
</organism>
<gene>
    <name evidence="8" type="ORF">CEE36_10805</name>
</gene>
<evidence type="ECO:0000313" key="8">
    <source>
        <dbReference type="EMBL" id="TKJ38020.1"/>
    </source>
</evidence>
<comment type="cofactor">
    <cofactor evidence="7">
        <name>a divalent metal cation</name>
        <dbReference type="ChEBI" id="CHEBI:60240"/>
    </cofactor>
    <text evidence="7">Binds 2 divalent metal cations per subunit.</text>
</comment>
<evidence type="ECO:0000256" key="7">
    <source>
        <dbReference type="PIRSR" id="PIRSR001123-2"/>
    </source>
</evidence>
<dbReference type="InterPro" id="IPR023367">
    <property type="entry name" value="Peptidase_M42_dom2"/>
</dbReference>